<feature type="domain" description="DUF2179" evidence="7">
    <location>
        <begin position="242"/>
        <end position="296"/>
    </location>
</feature>
<dbReference type="Pfam" id="PF10035">
    <property type="entry name" value="DUF2179"/>
    <property type="match status" value="1"/>
</dbReference>
<dbReference type="PANTHER" id="PTHR33545:SF9">
    <property type="entry name" value="UPF0750 MEMBRANE PROTEIN YITE"/>
    <property type="match status" value="1"/>
</dbReference>
<dbReference type="Pfam" id="PF02588">
    <property type="entry name" value="YitT_membrane"/>
    <property type="match status" value="1"/>
</dbReference>
<dbReference type="CDD" id="cd16380">
    <property type="entry name" value="YitT_C"/>
    <property type="match status" value="1"/>
</dbReference>
<gene>
    <name evidence="8" type="ORF">DSOL_0409</name>
</gene>
<evidence type="ECO:0000256" key="5">
    <source>
        <dbReference type="ARBA" id="ARBA00023136"/>
    </source>
</evidence>
<keyword evidence="2" id="KW-1003">Cell membrane</keyword>
<comment type="subcellular location">
    <subcellularLocation>
        <location evidence="1">Cell membrane</location>
        <topology evidence="1">Multi-pass membrane protein</topology>
    </subcellularLocation>
</comment>
<dbReference type="STRING" id="1888891.DSOL_0409"/>
<evidence type="ECO:0000259" key="7">
    <source>
        <dbReference type="Pfam" id="PF10035"/>
    </source>
</evidence>
<dbReference type="AlphaFoldDB" id="A0A1Q8R284"/>
<keyword evidence="3 6" id="KW-0812">Transmembrane</keyword>
<feature type="transmembrane region" description="Helical" evidence="6">
    <location>
        <begin position="30"/>
        <end position="53"/>
    </location>
</feature>
<evidence type="ECO:0000256" key="6">
    <source>
        <dbReference type="SAM" id="Phobius"/>
    </source>
</evidence>
<dbReference type="InterPro" id="IPR051461">
    <property type="entry name" value="UPF0750_membrane"/>
</dbReference>
<feature type="transmembrane region" description="Helical" evidence="6">
    <location>
        <begin position="73"/>
        <end position="93"/>
    </location>
</feature>
<dbReference type="Gene3D" id="3.30.70.120">
    <property type="match status" value="1"/>
</dbReference>
<evidence type="ECO:0000313" key="8">
    <source>
        <dbReference type="EMBL" id="OLN33699.1"/>
    </source>
</evidence>
<dbReference type="PIRSF" id="PIRSF006483">
    <property type="entry name" value="Membrane_protein_YitT"/>
    <property type="match status" value="1"/>
</dbReference>
<evidence type="ECO:0000256" key="4">
    <source>
        <dbReference type="ARBA" id="ARBA00022989"/>
    </source>
</evidence>
<feature type="transmembrane region" description="Helical" evidence="6">
    <location>
        <begin position="168"/>
        <end position="190"/>
    </location>
</feature>
<reference evidence="8 9" key="1">
    <citation type="submission" date="2016-09" db="EMBL/GenBank/DDBJ databases">
        <title>Complete genome of Desulfosporosinus sp. OL.</title>
        <authorList>
            <person name="Mardanov A."/>
            <person name="Beletsky A."/>
            <person name="Panova A."/>
            <person name="Karnachuk O."/>
            <person name="Ravin N."/>
        </authorList>
    </citation>
    <scope>NUCLEOTIDE SEQUENCE [LARGE SCALE GENOMIC DNA]</scope>
    <source>
        <strain evidence="8 9">OL</strain>
    </source>
</reference>
<feature type="transmembrane region" description="Helical" evidence="6">
    <location>
        <begin position="100"/>
        <end position="122"/>
    </location>
</feature>
<evidence type="ECO:0000256" key="3">
    <source>
        <dbReference type="ARBA" id="ARBA00022692"/>
    </source>
</evidence>
<name>A0A1Q8R284_9FIRM</name>
<comment type="caution">
    <text evidence="8">The sequence shown here is derived from an EMBL/GenBank/DDBJ whole genome shotgun (WGS) entry which is preliminary data.</text>
</comment>
<feature type="transmembrane region" description="Helical" evidence="6">
    <location>
        <begin position="128"/>
        <end position="147"/>
    </location>
</feature>
<dbReference type="InterPro" id="IPR019264">
    <property type="entry name" value="DUF2179"/>
</dbReference>
<dbReference type="EMBL" id="MLBF01000002">
    <property type="protein sequence ID" value="OLN33699.1"/>
    <property type="molecule type" value="Genomic_DNA"/>
</dbReference>
<dbReference type="PANTHER" id="PTHR33545">
    <property type="entry name" value="UPF0750 MEMBRANE PROTEIN YITT-RELATED"/>
    <property type="match status" value="1"/>
</dbReference>
<keyword evidence="5 6" id="KW-0472">Membrane</keyword>
<dbReference type="Proteomes" id="UP000186102">
    <property type="component" value="Unassembled WGS sequence"/>
</dbReference>
<dbReference type="InterPro" id="IPR003740">
    <property type="entry name" value="YitT"/>
</dbReference>
<accession>A0A1Q8R284</accession>
<evidence type="ECO:0000313" key="9">
    <source>
        <dbReference type="Proteomes" id="UP000186102"/>
    </source>
</evidence>
<evidence type="ECO:0000256" key="1">
    <source>
        <dbReference type="ARBA" id="ARBA00004651"/>
    </source>
</evidence>
<sequence length="305" mass="33547">MDERLRGERFFEWGIRLRWRHMRKIFTWQLLKHFLGILMGAAIVSASINTLIIPNQIADGGVTGIAIILHYLFHWPVSWTVLLLNLPLFVLGLRLVGRKFLALSVIGVGVLSVTLSLTAHLPTLTHDTLLAAISGGVLSGIGMGIIFRSRGSLGGTDILAVLFARTTNFSVGQILLGIDAVIFLVVAVLFRPEMAMYAMIYMFIATHVVDLVQEGLSHSKSVMVVTTQPQRIAEEIMAKLERGVTLFQATGAFSGEAKQVVYCVINRTELSQVKEIVHDQDPQAFLAISEVPEVVGEGFSSWKGH</sequence>
<keyword evidence="9" id="KW-1185">Reference proteome</keyword>
<protein>
    <recommendedName>
        <fullName evidence="7">DUF2179 domain-containing protein</fullName>
    </recommendedName>
</protein>
<proteinExistence type="predicted"/>
<dbReference type="InterPro" id="IPR015867">
    <property type="entry name" value="N-reg_PII/ATP_PRibTrfase_C"/>
</dbReference>
<organism evidence="8 9">
    <name type="scientific">Desulfosporosinus metallidurans</name>
    <dbReference type="NCBI Taxonomy" id="1888891"/>
    <lineage>
        <taxon>Bacteria</taxon>
        <taxon>Bacillati</taxon>
        <taxon>Bacillota</taxon>
        <taxon>Clostridia</taxon>
        <taxon>Eubacteriales</taxon>
        <taxon>Desulfitobacteriaceae</taxon>
        <taxon>Desulfosporosinus</taxon>
    </lineage>
</organism>
<dbReference type="GO" id="GO:0005886">
    <property type="term" value="C:plasma membrane"/>
    <property type="evidence" value="ECO:0007669"/>
    <property type="project" value="UniProtKB-SubCell"/>
</dbReference>
<evidence type="ECO:0000256" key="2">
    <source>
        <dbReference type="ARBA" id="ARBA00022475"/>
    </source>
</evidence>
<keyword evidence="4 6" id="KW-1133">Transmembrane helix</keyword>